<keyword evidence="2" id="KW-1185">Reference proteome</keyword>
<organism evidence="1 2">
    <name type="scientific">Thanatephorus cucumeris (strain AG1-IB / isolate 7/3/14)</name>
    <name type="common">Lettuce bottom rot fungus</name>
    <name type="synonym">Rhizoctonia solani</name>
    <dbReference type="NCBI Taxonomy" id="1108050"/>
    <lineage>
        <taxon>Eukaryota</taxon>
        <taxon>Fungi</taxon>
        <taxon>Dikarya</taxon>
        <taxon>Basidiomycota</taxon>
        <taxon>Agaricomycotina</taxon>
        <taxon>Agaricomycetes</taxon>
        <taxon>Cantharellales</taxon>
        <taxon>Ceratobasidiaceae</taxon>
        <taxon>Rhizoctonia</taxon>
        <taxon>Rhizoctonia solani AG-1</taxon>
    </lineage>
</organism>
<accession>A0A0B7FM99</accession>
<proteinExistence type="predicted"/>
<name>A0A0B7FM99_THACB</name>
<dbReference type="EMBL" id="LN679102">
    <property type="protein sequence ID" value="CEL57348.1"/>
    <property type="molecule type" value="Genomic_DNA"/>
</dbReference>
<evidence type="ECO:0000313" key="2">
    <source>
        <dbReference type="Proteomes" id="UP000059188"/>
    </source>
</evidence>
<protein>
    <submittedName>
        <fullName evidence="1">Uncharacterized protein</fullName>
    </submittedName>
</protein>
<gene>
    <name evidence="1" type="ORF">RSOLAG1IB_02087</name>
</gene>
<reference evidence="1 2" key="1">
    <citation type="submission" date="2014-11" db="EMBL/GenBank/DDBJ databases">
        <authorList>
            <person name="Wibberg Daniel"/>
        </authorList>
    </citation>
    <scope>NUCLEOTIDE SEQUENCE [LARGE SCALE GENOMIC DNA]</scope>
    <source>
        <strain evidence="1">Rhizoctonia solani AG1-IB 7/3/14</strain>
    </source>
</reference>
<dbReference type="AlphaFoldDB" id="A0A0B7FM99"/>
<dbReference type="Proteomes" id="UP000059188">
    <property type="component" value="Unassembled WGS sequence"/>
</dbReference>
<sequence length="109" mass="12249">MDLADGGQTLASPFTSSRDPHWFVQTHTVCALTSLYLSHPIPIHATGQDWPPDPRAFPRVPVSRYPSPGRLRALGDSRSIRDPSQSVFITLYLHLHTYPHTLFHITIHA</sequence>
<evidence type="ECO:0000313" key="1">
    <source>
        <dbReference type="EMBL" id="CEL57348.1"/>
    </source>
</evidence>